<dbReference type="Proteomes" id="UP001291926">
    <property type="component" value="Unassembled WGS sequence"/>
</dbReference>
<dbReference type="Gene3D" id="1.25.10.10">
    <property type="entry name" value="Leucine-rich Repeat Variant"/>
    <property type="match status" value="1"/>
</dbReference>
<dbReference type="SMART" id="SM00535">
    <property type="entry name" value="RIBOc"/>
    <property type="match status" value="1"/>
</dbReference>
<dbReference type="Pfam" id="PF04078">
    <property type="entry name" value="Rcd1"/>
    <property type="match status" value="2"/>
</dbReference>
<feature type="domain" description="RNase III" evidence="5">
    <location>
        <begin position="360"/>
        <end position="502"/>
    </location>
</feature>
<evidence type="ECO:0000259" key="4">
    <source>
        <dbReference type="PROSITE" id="PS50137"/>
    </source>
</evidence>
<reference evidence="6 7" key="1">
    <citation type="journal article" date="2023" name="bioRxiv">
        <title>Genome report: Whole genome sequence and annotation of Penstemon davidsonii.</title>
        <authorList>
            <person name="Ostevik K.L."/>
            <person name="Alabady M."/>
            <person name="Zhang M."/>
            <person name="Rausher M.D."/>
        </authorList>
    </citation>
    <scope>NUCLEOTIDE SEQUENCE [LARGE SCALE GENOMIC DNA]</scope>
    <source>
        <strain evidence="6">DNT005</strain>
        <tissue evidence="6">Whole leaf</tissue>
    </source>
</reference>
<evidence type="ECO:0000256" key="3">
    <source>
        <dbReference type="SAM" id="MobiDB-lite"/>
    </source>
</evidence>
<dbReference type="EMBL" id="JAYDYQ010001087">
    <property type="protein sequence ID" value="KAK4491741.1"/>
    <property type="molecule type" value="Genomic_DNA"/>
</dbReference>
<feature type="domain" description="DRBM" evidence="4">
    <location>
        <begin position="517"/>
        <end position="593"/>
    </location>
</feature>
<comment type="caution">
    <text evidence="6">The sequence shown here is derived from an EMBL/GenBank/DDBJ whole genome shotgun (WGS) entry which is preliminary data.</text>
</comment>
<protein>
    <submittedName>
        <fullName evidence="6">Uncharacterized protein</fullName>
    </submittedName>
</protein>
<dbReference type="PROSITE" id="PS50137">
    <property type="entry name" value="DS_RBD"/>
    <property type="match status" value="2"/>
</dbReference>
<dbReference type="CDD" id="cd00048">
    <property type="entry name" value="DSRM_SF"/>
    <property type="match status" value="1"/>
</dbReference>
<dbReference type="Gene3D" id="1.10.1520.10">
    <property type="entry name" value="Ribonuclease III domain"/>
    <property type="match status" value="1"/>
</dbReference>
<dbReference type="Pfam" id="PF00035">
    <property type="entry name" value="dsrm"/>
    <property type="match status" value="1"/>
</dbReference>
<gene>
    <name evidence="6" type="ORF">RD792_002516</name>
</gene>
<name>A0ABR0DS99_9LAMI</name>
<evidence type="ECO:0000313" key="6">
    <source>
        <dbReference type="EMBL" id="KAK4491741.1"/>
    </source>
</evidence>
<accession>A0ABR0DS99</accession>
<dbReference type="Pfam" id="PF00636">
    <property type="entry name" value="Ribonuclease_3"/>
    <property type="match status" value="1"/>
</dbReference>
<dbReference type="Pfam" id="PF14709">
    <property type="entry name" value="DND1_DSRM"/>
    <property type="match status" value="1"/>
</dbReference>
<dbReference type="SUPFAM" id="SSF69065">
    <property type="entry name" value="RNase III domain-like"/>
    <property type="match status" value="1"/>
</dbReference>
<sequence length="691" mass="77183">MANLPPSLNLKAAPYESGSSSPNKERRMQSAEQLVLDLCNPDLRENALLELSKKRELFQDLAPLLWNSFGTTAALLQEIVSIYPVLSPPNLTPAQSNRVCNALALLQCVASHQDTRMLFLNGTCAFFIFCACVDISTSDLGNYLKSAHIPLYLYPFLNTTSKSRPFEYLRLTSLGVIGALVKVDDTEVISFLLSTEIIPLCLRTMEMGSELSKTVATFIVQKILLDDVGLEYICTTAERFFAVGRVLGNMVAALAEQPSSRLLKHIIRCYLRLSDNPRACDALRSCLPDMLRDATFSSCLRDDVTTRRWLQQLLINVQGPRVAMQAGGGFDHMMSPAKYTYAPPPEEDEYDELTYMTDSIEAVEKLLDYRFKNKKLLEDALTHSSYTESASYQRLEFVGDAALGLAISNFCFLAYPNVEPGKLSLVRAANISTEKLARVAVRHQLYKYVRHNAVSLDQKVKEFVIAVQQEDEAEVYGGLVKAPKVLADIVESVAAAIYVDCKFDLQAMWLVVRDLLEPIVMLDALEQQPQPVTMLFELCQKDGKQVDIKHWRNGDKNIASVYVDGQFVATASSKQKENAKLHAAKAALAKLSYESSDVTSINICQVNGDNEIEGAKQKLHELCGRKKWPKPIYKIQKEVGRAHEKRYLCSVEIQITEGLLFVYGNEKSKLKEAENSAASIMLHSLHGSKYL</sequence>
<evidence type="ECO:0000256" key="1">
    <source>
        <dbReference type="ARBA" id="ARBA00022884"/>
    </source>
</evidence>
<keyword evidence="7" id="KW-1185">Reference proteome</keyword>
<dbReference type="Gene3D" id="3.30.160.20">
    <property type="match status" value="2"/>
</dbReference>
<dbReference type="InterPro" id="IPR011989">
    <property type="entry name" value="ARM-like"/>
</dbReference>
<dbReference type="PROSITE" id="PS50142">
    <property type="entry name" value="RNASE_3_2"/>
    <property type="match status" value="1"/>
</dbReference>
<evidence type="ECO:0000259" key="5">
    <source>
        <dbReference type="PROSITE" id="PS50142"/>
    </source>
</evidence>
<dbReference type="PANTHER" id="PTHR12262">
    <property type="entry name" value="CCR4-NOT TRANSCRIPTION COMPLEX SUBUNIT 9"/>
    <property type="match status" value="1"/>
</dbReference>
<proteinExistence type="predicted"/>
<dbReference type="SMART" id="SM00358">
    <property type="entry name" value="DSRM"/>
    <property type="match status" value="2"/>
</dbReference>
<dbReference type="InterPro" id="IPR036389">
    <property type="entry name" value="RNase_III_sf"/>
</dbReference>
<keyword evidence="1 2" id="KW-0694">RNA-binding</keyword>
<feature type="domain" description="DRBM" evidence="4">
    <location>
        <begin position="614"/>
        <end position="687"/>
    </location>
</feature>
<dbReference type="InterPro" id="IPR014720">
    <property type="entry name" value="dsRBD_dom"/>
</dbReference>
<dbReference type="InterPro" id="IPR007216">
    <property type="entry name" value="CNOT9"/>
</dbReference>
<evidence type="ECO:0000256" key="2">
    <source>
        <dbReference type="PROSITE-ProRule" id="PRU00266"/>
    </source>
</evidence>
<dbReference type="CDD" id="cd00593">
    <property type="entry name" value="RIBOc"/>
    <property type="match status" value="1"/>
</dbReference>
<dbReference type="PROSITE" id="PS00517">
    <property type="entry name" value="RNASE_3_1"/>
    <property type="match status" value="1"/>
</dbReference>
<evidence type="ECO:0000313" key="7">
    <source>
        <dbReference type="Proteomes" id="UP001291926"/>
    </source>
</evidence>
<dbReference type="SUPFAM" id="SSF54768">
    <property type="entry name" value="dsRNA-binding domain-like"/>
    <property type="match status" value="2"/>
</dbReference>
<organism evidence="6 7">
    <name type="scientific">Penstemon davidsonii</name>
    <dbReference type="NCBI Taxonomy" id="160366"/>
    <lineage>
        <taxon>Eukaryota</taxon>
        <taxon>Viridiplantae</taxon>
        <taxon>Streptophyta</taxon>
        <taxon>Embryophyta</taxon>
        <taxon>Tracheophyta</taxon>
        <taxon>Spermatophyta</taxon>
        <taxon>Magnoliopsida</taxon>
        <taxon>eudicotyledons</taxon>
        <taxon>Gunneridae</taxon>
        <taxon>Pentapetalae</taxon>
        <taxon>asterids</taxon>
        <taxon>lamiids</taxon>
        <taxon>Lamiales</taxon>
        <taxon>Plantaginaceae</taxon>
        <taxon>Cheloneae</taxon>
        <taxon>Penstemon</taxon>
    </lineage>
</organism>
<dbReference type="InterPro" id="IPR000999">
    <property type="entry name" value="RNase_III_dom"/>
</dbReference>
<feature type="region of interest" description="Disordered" evidence="3">
    <location>
        <begin position="1"/>
        <end position="26"/>
    </location>
</feature>